<evidence type="ECO:0000256" key="2">
    <source>
        <dbReference type="RuleBase" id="RU361185"/>
    </source>
</evidence>
<reference evidence="6" key="2">
    <citation type="submission" date="2019-09" db="UniProtKB">
        <authorList>
            <consortium name="WormBaseParasite"/>
        </authorList>
    </citation>
    <scope>IDENTIFICATION</scope>
</reference>
<keyword evidence="5" id="KW-1185">Reference proteome</keyword>
<dbReference type="InterPro" id="IPR000322">
    <property type="entry name" value="Glyco_hydro_31_TIM"/>
</dbReference>
<dbReference type="AlphaFoldDB" id="A0A183F6E2"/>
<proteinExistence type="inferred from homology"/>
<dbReference type="GO" id="GO:0005975">
    <property type="term" value="P:carbohydrate metabolic process"/>
    <property type="evidence" value="ECO:0007669"/>
    <property type="project" value="InterPro"/>
</dbReference>
<dbReference type="InterPro" id="IPR030458">
    <property type="entry name" value="Glyco_hydro_31_AS"/>
</dbReference>
<dbReference type="PANTHER" id="PTHR22762">
    <property type="entry name" value="ALPHA-GLUCOSIDASE"/>
    <property type="match status" value="1"/>
</dbReference>
<dbReference type="Gene3D" id="3.20.20.80">
    <property type="entry name" value="Glycosidases"/>
    <property type="match status" value="1"/>
</dbReference>
<dbReference type="PROSITE" id="PS00129">
    <property type="entry name" value="GLYCOSYL_HYDROL_F31_1"/>
    <property type="match status" value="1"/>
</dbReference>
<dbReference type="Proteomes" id="UP000050761">
    <property type="component" value="Unassembled WGS sequence"/>
</dbReference>
<accession>A0A183F6E2</accession>
<sequence length="266" mass="30547">MQSVQEFVQDWEGLADYVKKLHSWGMRTILIYDPAIQVDYASFQRAITSNARFIEWERQDQVMRSIQDLYPLAKDTKIMLGVVWPDRHVAFPDFFDPTNATLKWWIDEFVRFQQQVPYDGIWIDMNEPANFGTNEGRPWYFDSPDHPNDQPLMCPMNSTDGEWDMPPYKTHAGAYLATKTLCMLAVQANGTQRFYNLKNLYGWSEAKATQQAQHAATAKRGAVISRSTFPSSGRFAGHWLGDNTATWADLRSSIIGAQEFNLFGIP</sequence>
<evidence type="ECO:0000256" key="1">
    <source>
        <dbReference type="ARBA" id="ARBA00007806"/>
    </source>
</evidence>
<keyword evidence="2" id="KW-0326">Glycosidase</keyword>
<keyword evidence="2" id="KW-0378">Hydrolase</keyword>
<evidence type="ECO:0000313" key="5">
    <source>
        <dbReference type="Proteomes" id="UP000050761"/>
    </source>
</evidence>
<accession>A0A3P7UJT5</accession>
<protein>
    <submittedName>
        <fullName evidence="6">Alpha-xylosidase</fullName>
    </submittedName>
</protein>
<dbReference type="Pfam" id="PF01055">
    <property type="entry name" value="Glyco_hydro_31_2nd"/>
    <property type="match status" value="1"/>
</dbReference>
<comment type="similarity">
    <text evidence="1 2">Belongs to the glycosyl hydrolase 31 family.</text>
</comment>
<dbReference type="InterPro" id="IPR017853">
    <property type="entry name" value="GH"/>
</dbReference>
<evidence type="ECO:0000313" key="4">
    <source>
        <dbReference type="EMBL" id="VDO21023.1"/>
    </source>
</evidence>
<evidence type="ECO:0000313" key="6">
    <source>
        <dbReference type="WBParaSite" id="HPBE_0000173401-mRNA-1"/>
    </source>
</evidence>
<reference evidence="4 5" key="1">
    <citation type="submission" date="2018-11" db="EMBL/GenBank/DDBJ databases">
        <authorList>
            <consortium name="Pathogen Informatics"/>
        </authorList>
    </citation>
    <scope>NUCLEOTIDE SEQUENCE [LARGE SCALE GENOMIC DNA]</scope>
</reference>
<dbReference type="OrthoDB" id="1334205at2759"/>
<dbReference type="EMBL" id="UZAH01002115">
    <property type="protein sequence ID" value="VDO21023.1"/>
    <property type="molecule type" value="Genomic_DNA"/>
</dbReference>
<evidence type="ECO:0000259" key="3">
    <source>
        <dbReference type="Pfam" id="PF01055"/>
    </source>
</evidence>
<dbReference type="SUPFAM" id="SSF51445">
    <property type="entry name" value="(Trans)glycosidases"/>
    <property type="match status" value="1"/>
</dbReference>
<gene>
    <name evidence="4" type="ORF">HPBE_LOCUS1735</name>
</gene>
<dbReference type="PANTHER" id="PTHR22762:SF133">
    <property type="entry name" value="P-TYPE DOMAIN-CONTAINING PROTEIN"/>
    <property type="match status" value="1"/>
</dbReference>
<feature type="domain" description="Glycoside hydrolase family 31 TIM barrel" evidence="3">
    <location>
        <begin position="15"/>
        <end position="266"/>
    </location>
</feature>
<name>A0A183F6E2_HELPZ</name>
<dbReference type="WBParaSite" id="HPBE_0000173401-mRNA-1">
    <property type="protein sequence ID" value="HPBE_0000173401-mRNA-1"/>
    <property type="gene ID" value="HPBE_0000173401"/>
</dbReference>
<dbReference type="GO" id="GO:0004558">
    <property type="term" value="F:alpha-1,4-glucosidase activity"/>
    <property type="evidence" value="ECO:0007669"/>
    <property type="project" value="TreeGrafter"/>
</dbReference>
<organism evidence="5 6">
    <name type="scientific">Heligmosomoides polygyrus</name>
    <name type="common">Parasitic roundworm</name>
    <dbReference type="NCBI Taxonomy" id="6339"/>
    <lineage>
        <taxon>Eukaryota</taxon>
        <taxon>Metazoa</taxon>
        <taxon>Ecdysozoa</taxon>
        <taxon>Nematoda</taxon>
        <taxon>Chromadorea</taxon>
        <taxon>Rhabditida</taxon>
        <taxon>Rhabditina</taxon>
        <taxon>Rhabditomorpha</taxon>
        <taxon>Strongyloidea</taxon>
        <taxon>Heligmosomidae</taxon>
        <taxon>Heligmosomoides</taxon>
    </lineage>
</organism>